<dbReference type="PANTHER" id="PTHR12992">
    <property type="entry name" value="NUDIX HYDROLASE"/>
    <property type="match status" value="1"/>
</dbReference>
<dbReference type="SUPFAM" id="SSF55811">
    <property type="entry name" value="Nudix"/>
    <property type="match status" value="1"/>
</dbReference>
<dbReference type="Pfam" id="PF00293">
    <property type="entry name" value="NUDIX"/>
    <property type="match status" value="1"/>
</dbReference>
<organism evidence="8 9">
    <name type="scientific">Amorphus orientalis</name>
    <dbReference type="NCBI Taxonomy" id="649198"/>
    <lineage>
        <taxon>Bacteria</taxon>
        <taxon>Pseudomonadati</taxon>
        <taxon>Pseudomonadota</taxon>
        <taxon>Alphaproteobacteria</taxon>
        <taxon>Hyphomicrobiales</taxon>
        <taxon>Amorphaceae</taxon>
        <taxon>Amorphus</taxon>
    </lineage>
</organism>
<comment type="cofactor">
    <cofactor evidence="2">
        <name>Mg(2+)</name>
        <dbReference type="ChEBI" id="CHEBI:18420"/>
    </cofactor>
</comment>
<keyword evidence="6" id="KW-0464">Manganese</keyword>
<dbReference type="PANTHER" id="PTHR12992:SF11">
    <property type="entry name" value="MITOCHONDRIAL COENZYME A DIPHOSPHATASE NUDT8"/>
    <property type="match status" value="1"/>
</dbReference>
<comment type="cofactor">
    <cofactor evidence="1">
        <name>Mn(2+)</name>
        <dbReference type="ChEBI" id="CHEBI:29035"/>
    </cofactor>
</comment>
<name>A0AAE4AQB3_9HYPH</name>
<dbReference type="GO" id="GO:0046872">
    <property type="term" value="F:metal ion binding"/>
    <property type="evidence" value="ECO:0007669"/>
    <property type="project" value="UniProtKB-KW"/>
</dbReference>
<evidence type="ECO:0000313" key="8">
    <source>
        <dbReference type="EMBL" id="MDQ0313886.1"/>
    </source>
</evidence>
<keyword evidence="9" id="KW-1185">Reference proteome</keyword>
<feature type="domain" description="Nudix hydrolase" evidence="7">
    <location>
        <begin position="61"/>
        <end position="197"/>
    </location>
</feature>
<dbReference type="Gene3D" id="3.90.79.10">
    <property type="entry name" value="Nucleoside Triphosphate Pyrophosphohydrolase"/>
    <property type="match status" value="1"/>
</dbReference>
<evidence type="ECO:0000256" key="4">
    <source>
        <dbReference type="ARBA" id="ARBA00022801"/>
    </source>
</evidence>
<evidence type="ECO:0000256" key="5">
    <source>
        <dbReference type="ARBA" id="ARBA00022842"/>
    </source>
</evidence>
<dbReference type="InterPro" id="IPR045121">
    <property type="entry name" value="CoAse"/>
</dbReference>
<dbReference type="RefSeq" id="WP_306883677.1">
    <property type="nucleotide sequence ID" value="NZ_JAUSUL010000001.1"/>
</dbReference>
<dbReference type="InterPro" id="IPR015797">
    <property type="entry name" value="NUDIX_hydrolase-like_dom_sf"/>
</dbReference>
<proteinExistence type="predicted"/>
<reference evidence="8" key="1">
    <citation type="submission" date="2023-07" db="EMBL/GenBank/DDBJ databases">
        <title>Genomic Encyclopedia of Type Strains, Phase IV (KMG-IV): sequencing the most valuable type-strain genomes for metagenomic binning, comparative biology and taxonomic classification.</title>
        <authorList>
            <person name="Goeker M."/>
        </authorList>
    </citation>
    <scope>NUCLEOTIDE SEQUENCE</scope>
    <source>
        <strain evidence="8">DSM 21202</strain>
    </source>
</reference>
<dbReference type="AlphaFoldDB" id="A0AAE4AQB3"/>
<gene>
    <name evidence="8" type="ORF">J2S73_000323</name>
</gene>
<dbReference type="CDD" id="cd03426">
    <property type="entry name" value="NUDIX_CoAse_Nudt7"/>
    <property type="match status" value="1"/>
</dbReference>
<dbReference type="InterPro" id="IPR000086">
    <property type="entry name" value="NUDIX_hydrolase_dom"/>
</dbReference>
<evidence type="ECO:0000256" key="3">
    <source>
        <dbReference type="ARBA" id="ARBA00022723"/>
    </source>
</evidence>
<evidence type="ECO:0000313" key="9">
    <source>
        <dbReference type="Proteomes" id="UP001229244"/>
    </source>
</evidence>
<evidence type="ECO:0000256" key="2">
    <source>
        <dbReference type="ARBA" id="ARBA00001946"/>
    </source>
</evidence>
<keyword evidence="5" id="KW-0460">Magnesium</keyword>
<sequence length="223" mass="24615">MRQDGTALEGGRTDTVADWRSIRARSGRLTAFDRFVLDRPNAGDHVLNPHLPNTVGEGSHLRDAAVLFGVVKRDPEATVLFTVRTEKLSSHAGQIALPGGKIDPGDQDPLAAALREAEEEIGISPSLVEPLGYGDTYATGSGFRIVPVVGLIDPAAKIRANPHEVADVFEVPLGHLMTPSNHQRNSREWEGGRRYFYSMPYRDRYIWGVTAGIVRTLFERLYR</sequence>
<dbReference type="Proteomes" id="UP001229244">
    <property type="component" value="Unassembled WGS sequence"/>
</dbReference>
<accession>A0AAE4AQB3</accession>
<dbReference type="NCBIfam" id="NF007980">
    <property type="entry name" value="PRK10707.1"/>
    <property type="match status" value="1"/>
</dbReference>
<protein>
    <submittedName>
        <fullName evidence="8">8-oxo-dGTP pyrophosphatase MutT (NUDIX family)</fullName>
    </submittedName>
</protein>
<keyword evidence="3" id="KW-0479">Metal-binding</keyword>
<evidence type="ECO:0000256" key="6">
    <source>
        <dbReference type="ARBA" id="ARBA00023211"/>
    </source>
</evidence>
<dbReference type="GO" id="GO:0010945">
    <property type="term" value="F:coenzyme A diphosphatase activity"/>
    <property type="evidence" value="ECO:0007669"/>
    <property type="project" value="InterPro"/>
</dbReference>
<dbReference type="PROSITE" id="PS51462">
    <property type="entry name" value="NUDIX"/>
    <property type="match status" value="1"/>
</dbReference>
<evidence type="ECO:0000259" key="7">
    <source>
        <dbReference type="PROSITE" id="PS51462"/>
    </source>
</evidence>
<comment type="caution">
    <text evidence="8">The sequence shown here is derived from an EMBL/GenBank/DDBJ whole genome shotgun (WGS) entry which is preliminary data.</text>
</comment>
<evidence type="ECO:0000256" key="1">
    <source>
        <dbReference type="ARBA" id="ARBA00001936"/>
    </source>
</evidence>
<keyword evidence="4" id="KW-0378">Hydrolase</keyword>
<dbReference type="EMBL" id="JAUSUL010000001">
    <property type="protein sequence ID" value="MDQ0313886.1"/>
    <property type="molecule type" value="Genomic_DNA"/>
</dbReference>